<comment type="caution">
    <text evidence="4">The sequence shown here is derived from an EMBL/GenBank/DDBJ whole genome shotgun (WGS) entry which is preliminary data.</text>
</comment>
<gene>
    <name evidence="4" type="ORF">WA026_011470</name>
</gene>
<dbReference type="EMBL" id="JARQZJ010000005">
    <property type="protein sequence ID" value="KAK9871189.1"/>
    <property type="molecule type" value="Genomic_DNA"/>
</dbReference>
<keyword evidence="1" id="KW-0175">Coiled coil</keyword>
<organism evidence="4 5">
    <name type="scientific">Henosepilachna vigintioctopunctata</name>
    <dbReference type="NCBI Taxonomy" id="420089"/>
    <lineage>
        <taxon>Eukaryota</taxon>
        <taxon>Metazoa</taxon>
        <taxon>Ecdysozoa</taxon>
        <taxon>Arthropoda</taxon>
        <taxon>Hexapoda</taxon>
        <taxon>Insecta</taxon>
        <taxon>Pterygota</taxon>
        <taxon>Neoptera</taxon>
        <taxon>Endopterygota</taxon>
        <taxon>Coleoptera</taxon>
        <taxon>Polyphaga</taxon>
        <taxon>Cucujiformia</taxon>
        <taxon>Coccinelloidea</taxon>
        <taxon>Coccinellidae</taxon>
        <taxon>Epilachninae</taxon>
        <taxon>Epilachnini</taxon>
        <taxon>Henosepilachna</taxon>
    </lineage>
</organism>
<sequence length="907" mass="107020">MKRSKKEAKGTPTGSIKRNSLVKTSKHSERNDSKDETRSNISRDGPKHKSKKGKSRKRSSEKAENLPKIIENFEEESEELLMEEMDLWKSLQELVLSSDKPGVLREKMYPEKLGLGGRDDCEDICKQKCLDSRIRLPPIKRTNSENILWDIRGLSASQPVESIPVLVVDRVNVRRKERHDNILMQLSSKMNEVNEIIEKEIRKQAENVVAHINLIKENVDNILDIIEEKQCVGLGKNVINRMQEIMKQLNDNRLSKIDSFCNFVRKLEAQRSESFKHILKKVYKDMHDNMYLLPYEIQKFFENKIQHLNQITMNNYHCYTELEGKLKLQMEEEMKIWFQKLKIYEKIKKRKTNADENLEAAQEADEISGMDVVRGKKREIGKKLDEAEANFQDLLQVTSNSLYLRSHHILDIYRTYLTEMMHVATNMIRADIVDHSDIQLGFASIHALSVQYDTDEDEIRDIIREGIRDITQSLDSNLKNFSHSTRIFDTYVDRMLEMAELCKKQLYLTLTRNDKATMRMNTNINILVDKLRQDSSENNLDKTMSEIMSIVSNIDAMLLSNLKEEVSVVDRVHQLTMFNVELMIDEIGRFVEQIPPPSDSDPRVMKKRASWLNFEELKNNDHLFSEDFLNCRFMIDAINNWQFGIWQALITIMDYSKHAISNIVLEKSNNKKRKLKYRCELKMKMNNLRMQSIREDFYKVRLIELRAHDDRLKQHRMGVEENIIKLNHLQKEMELLCRDFIDTKYLPEIQKAMLLLEKVTKKRHLNDIKQNVRYLHSTILREMKPIYDRISSAHFKILTNLKNSHLMYLKSIRFFSEDGNYNVDEVKNLKKQMGLLEKRLSKEFNTHKNTIKKTYDAFLEECRIKEKTHLHSLDKSIEEFTFKEEIERKIKELNGDIGMAFTTLFTT</sequence>
<proteinExistence type="predicted"/>
<feature type="compositionally biased region" description="Basic residues" evidence="2">
    <location>
        <begin position="46"/>
        <end position="57"/>
    </location>
</feature>
<feature type="region of interest" description="Disordered" evidence="2">
    <location>
        <begin position="1"/>
        <end position="69"/>
    </location>
</feature>
<feature type="coiled-coil region" evidence="1">
    <location>
        <begin position="344"/>
        <end position="397"/>
    </location>
</feature>
<feature type="domain" description="DUF4455" evidence="3">
    <location>
        <begin position="174"/>
        <end position="330"/>
    </location>
</feature>
<feature type="compositionally biased region" description="Basic and acidic residues" evidence="2">
    <location>
        <begin position="26"/>
        <end position="38"/>
    </location>
</feature>
<evidence type="ECO:0000256" key="2">
    <source>
        <dbReference type="SAM" id="MobiDB-lite"/>
    </source>
</evidence>
<dbReference type="Proteomes" id="UP001431783">
    <property type="component" value="Unassembled WGS sequence"/>
</dbReference>
<evidence type="ECO:0000313" key="4">
    <source>
        <dbReference type="EMBL" id="KAK9871189.1"/>
    </source>
</evidence>
<feature type="compositionally biased region" description="Polar residues" evidence="2">
    <location>
        <begin position="12"/>
        <end position="23"/>
    </location>
</feature>
<keyword evidence="5" id="KW-1185">Reference proteome</keyword>
<evidence type="ECO:0000256" key="1">
    <source>
        <dbReference type="SAM" id="Coils"/>
    </source>
</evidence>
<protein>
    <recommendedName>
        <fullName evidence="3">DUF4455 domain-containing protein</fullName>
    </recommendedName>
</protein>
<dbReference type="Pfam" id="PF14643">
    <property type="entry name" value="DUF4455"/>
    <property type="match status" value="1"/>
</dbReference>
<dbReference type="AlphaFoldDB" id="A0AAW1TKV1"/>
<name>A0AAW1TKV1_9CUCU</name>
<dbReference type="InterPro" id="IPR028089">
    <property type="entry name" value="DUF4455"/>
</dbReference>
<evidence type="ECO:0000313" key="5">
    <source>
        <dbReference type="Proteomes" id="UP001431783"/>
    </source>
</evidence>
<reference evidence="4 5" key="1">
    <citation type="submission" date="2023-03" db="EMBL/GenBank/DDBJ databases">
        <title>Genome insight into feeding habits of ladybird beetles.</title>
        <authorList>
            <person name="Li H.-S."/>
            <person name="Huang Y.-H."/>
            <person name="Pang H."/>
        </authorList>
    </citation>
    <scope>NUCLEOTIDE SEQUENCE [LARGE SCALE GENOMIC DNA]</scope>
    <source>
        <strain evidence="4">SYSU_2023b</strain>
        <tissue evidence="4">Whole body</tissue>
    </source>
</reference>
<evidence type="ECO:0000259" key="3">
    <source>
        <dbReference type="Pfam" id="PF14643"/>
    </source>
</evidence>
<accession>A0AAW1TKV1</accession>